<gene>
    <name evidence="2" type="ORF">K443DRAFT_175352</name>
</gene>
<proteinExistence type="predicted"/>
<evidence type="ECO:0000313" key="3">
    <source>
        <dbReference type="Proteomes" id="UP000054477"/>
    </source>
</evidence>
<name>A0A0C9XP18_9AGAR</name>
<feature type="transmembrane region" description="Helical" evidence="1">
    <location>
        <begin position="6"/>
        <end position="24"/>
    </location>
</feature>
<protein>
    <submittedName>
        <fullName evidence="2">Uncharacterized protein</fullName>
    </submittedName>
</protein>
<keyword evidence="1" id="KW-1133">Transmembrane helix</keyword>
<keyword evidence="1" id="KW-0472">Membrane</keyword>
<organism evidence="2 3">
    <name type="scientific">Laccaria amethystina LaAM-08-1</name>
    <dbReference type="NCBI Taxonomy" id="1095629"/>
    <lineage>
        <taxon>Eukaryota</taxon>
        <taxon>Fungi</taxon>
        <taxon>Dikarya</taxon>
        <taxon>Basidiomycota</taxon>
        <taxon>Agaricomycotina</taxon>
        <taxon>Agaricomycetes</taxon>
        <taxon>Agaricomycetidae</taxon>
        <taxon>Agaricales</taxon>
        <taxon>Agaricineae</taxon>
        <taxon>Hydnangiaceae</taxon>
        <taxon>Laccaria</taxon>
    </lineage>
</organism>
<keyword evidence="3" id="KW-1185">Reference proteome</keyword>
<accession>A0A0C9XP18</accession>
<dbReference type="EMBL" id="KN838649">
    <property type="protein sequence ID" value="KIJ99306.1"/>
    <property type="molecule type" value="Genomic_DNA"/>
</dbReference>
<reference evidence="2 3" key="1">
    <citation type="submission" date="2014-04" db="EMBL/GenBank/DDBJ databases">
        <authorList>
            <consortium name="DOE Joint Genome Institute"/>
            <person name="Kuo A."/>
            <person name="Kohler A."/>
            <person name="Nagy L.G."/>
            <person name="Floudas D."/>
            <person name="Copeland A."/>
            <person name="Barry K.W."/>
            <person name="Cichocki N."/>
            <person name="Veneault-Fourrey C."/>
            <person name="LaButti K."/>
            <person name="Lindquist E.A."/>
            <person name="Lipzen A."/>
            <person name="Lundell T."/>
            <person name="Morin E."/>
            <person name="Murat C."/>
            <person name="Sun H."/>
            <person name="Tunlid A."/>
            <person name="Henrissat B."/>
            <person name="Grigoriev I.V."/>
            <person name="Hibbett D.S."/>
            <person name="Martin F."/>
            <person name="Nordberg H.P."/>
            <person name="Cantor M.N."/>
            <person name="Hua S.X."/>
        </authorList>
    </citation>
    <scope>NUCLEOTIDE SEQUENCE [LARGE SCALE GENOMIC DNA]</scope>
    <source>
        <strain evidence="2 3">LaAM-08-1</strain>
    </source>
</reference>
<evidence type="ECO:0000313" key="2">
    <source>
        <dbReference type="EMBL" id="KIJ99306.1"/>
    </source>
</evidence>
<dbReference type="HOGENOM" id="CLU_2441183_0_0_1"/>
<evidence type="ECO:0000256" key="1">
    <source>
        <dbReference type="SAM" id="Phobius"/>
    </source>
</evidence>
<dbReference type="Proteomes" id="UP000054477">
    <property type="component" value="Unassembled WGS sequence"/>
</dbReference>
<dbReference type="AlphaFoldDB" id="A0A0C9XP18"/>
<keyword evidence="1" id="KW-0812">Transmembrane</keyword>
<sequence length="90" mass="10636">MGKISVYLGLHLLIFAFFWCLSPIRPRLRVLECRPRYDARTPTQILIVFSGMPHTTPSRLLCHSRSFSSRFILQIHKESSTKRHENIIRR</sequence>
<reference evidence="3" key="2">
    <citation type="submission" date="2015-01" db="EMBL/GenBank/DDBJ databases">
        <title>Evolutionary Origins and Diversification of the Mycorrhizal Mutualists.</title>
        <authorList>
            <consortium name="DOE Joint Genome Institute"/>
            <consortium name="Mycorrhizal Genomics Consortium"/>
            <person name="Kohler A."/>
            <person name="Kuo A."/>
            <person name="Nagy L.G."/>
            <person name="Floudas D."/>
            <person name="Copeland A."/>
            <person name="Barry K.W."/>
            <person name="Cichocki N."/>
            <person name="Veneault-Fourrey C."/>
            <person name="LaButti K."/>
            <person name="Lindquist E.A."/>
            <person name="Lipzen A."/>
            <person name="Lundell T."/>
            <person name="Morin E."/>
            <person name="Murat C."/>
            <person name="Riley R."/>
            <person name="Ohm R."/>
            <person name="Sun H."/>
            <person name="Tunlid A."/>
            <person name="Henrissat B."/>
            <person name="Grigoriev I.V."/>
            <person name="Hibbett D.S."/>
            <person name="Martin F."/>
        </authorList>
    </citation>
    <scope>NUCLEOTIDE SEQUENCE [LARGE SCALE GENOMIC DNA]</scope>
    <source>
        <strain evidence="3">LaAM-08-1</strain>
    </source>
</reference>